<feature type="region of interest" description="Disordered" evidence="6">
    <location>
        <begin position="13"/>
        <end position="66"/>
    </location>
</feature>
<evidence type="ECO:0000256" key="5">
    <source>
        <dbReference type="RuleBase" id="RU004478"/>
    </source>
</evidence>
<dbReference type="PANTHER" id="PTHR21237:SF23">
    <property type="entry name" value="GRPE PROTEIN HOMOLOG, MITOCHONDRIAL"/>
    <property type="match status" value="1"/>
</dbReference>
<keyword evidence="3" id="KW-0963">Cytoplasm</keyword>
<comment type="subcellular location">
    <subcellularLocation>
        <location evidence="3">Cytoplasm</location>
    </subcellularLocation>
</comment>
<dbReference type="PRINTS" id="PR00773">
    <property type="entry name" value="GRPEPROTEIN"/>
</dbReference>
<comment type="function">
    <text evidence="3 4">Participates actively in the response to hyperosmotic and heat shock by preventing the aggregation of stress-denatured proteins, in association with DnaK and GrpE. It is the nucleotide exchange factor for DnaK and may function as a thermosensor. Unfolded proteins bind initially to DnaJ; upon interaction with the DnaJ-bound protein, DnaK hydrolyzes its bound ATP, resulting in the formation of a stable complex. GrpE releases ADP from DnaK; ATP binding to DnaK triggers the release of the substrate protein, thus completing the reaction cycle. Several rounds of ATP-dependent interactions between DnaJ, DnaK and GrpE are required for fully efficient folding.</text>
</comment>
<keyword evidence="8" id="KW-1185">Reference proteome</keyword>
<gene>
    <name evidence="3 7" type="primary">grpE</name>
    <name evidence="7" type="ORF">KS407_13860</name>
</gene>
<comment type="similarity">
    <text evidence="1 3 5">Belongs to the GrpE family.</text>
</comment>
<evidence type="ECO:0000256" key="1">
    <source>
        <dbReference type="ARBA" id="ARBA00009054"/>
    </source>
</evidence>
<dbReference type="InterPro" id="IPR013805">
    <property type="entry name" value="GrpE_CC"/>
</dbReference>
<accession>A0ABS6JVA8</accession>
<evidence type="ECO:0000256" key="4">
    <source>
        <dbReference type="RuleBase" id="RU000639"/>
    </source>
</evidence>
<dbReference type="Gene3D" id="3.90.20.20">
    <property type="match status" value="1"/>
</dbReference>
<dbReference type="SUPFAM" id="SSF51064">
    <property type="entry name" value="Head domain of nucleotide exchange factor GrpE"/>
    <property type="match status" value="1"/>
</dbReference>
<protein>
    <recommendedName>
        <fullName evidence="3 4">Protein GrpE</fullName>
    </recommendedName>
    <alternativeName>
        <fullName evidence="3">HSP-70 cofactor</fullName>
    </alternativeName>
</protein>
<evidence type="ECO:0000256" key="3">
    <source>
        <dbReference type="HAMAP-Rule" id="MF_01151"/>
    </source>
</evidence>
<name>A0ABS6JVA8_9BACI</name>
<sequence>MYFIEEVNFVENQDKYTDEAVEVEEQENNEDATSEEESSNEEEVVLESTDEQQESVEGESISPVQELEAKLEESNNRFLRLQADYENFRRRTRQEKEADAKYRSQRLAEELLPAMDNFERALNIQVESEEATSLLEGMEMVYRQLKDALKKEGVEPVESVGMPFDPHFHQAVMQVEEEGYDSNVVVEELQKGYKIKDRVIRPAMVKVNQ</sequence>
<dbReference type="SUPFAM" id="SSF58014">
    <property type="entry name" value="Coiled-coil domain of nucleotide exchange factor GrpE"/>
    <property type="match status" value="1"/>
</dbReference>
<evidence type="ECO:0000256" key="2">
    <source>
        <dbReference type="ARBA" id="ARBA00023186"/>
    </source>
</evidence>
<dbReference type="CDD" id="cd00446">
    <property type="entry name" value="GrpE"/>
    <property type="match status" value="1"/>
</dbReference>
<comment type="subunit">
    <text evidence="3">Homodimer.</text>
</comment>
<dbReference type="NCBIfam" id="NF010738">
    <property type="entry name" value="PRK14140.1"/>
    <property type="match status" value="1"/>
</dbReference>
<evidence type="ECO:0000313" key="8">
    <source>
        <dbReference type="Proteomes" id="UP000790580"/>
    </source>
</evidence>
<dbReference type="EMBL" id="JAHQCR010000053">
    <property type="protein sequence ID" value="MBU9722516.1"/>
    <property type="molecule type" value="Genomic_DNA"/>
</dbReference>
<dbReference type="Proteomes" id="UP000790580">
    <property type="component" value="Unassembled WGS sequence"/>
</dbReference>
<dbReference type="Gene3D" id="2.30.22.10">
    <property type="entry name" value="Head domain of nucleotide exchange factor GrpE"/>
    <property type="match status" value="1"/>
</dbReference>
<dbReference type="InterPro" id="IPR009012">
    <property type="entry name" value="GrpE_head"/>
</dbReference>
<dbReference type="PANTHER" id="PTHR21237">
    <property type="entry name" value="GRPE PROTEIN"/>
    <property type="match status" value="1"/>
</dbReference>
<organism evidence="7 8">
    <name type="scientific">Evansella alkalicola</name>
    <dbReference type="NCBI Taxonomy" id="745819"/>
    <lineage>
        <taxon>Bacteria</taxon>
        <taxon>Bacillati</taxon>
        <taxon>Bacillota</taxon>
        <taxon>Bacilli</taxon>
        <taxon>Bacillales</taxon>
        <taxon>Bacillaceae</taxon>
        <taxon>Evansella</taxon>
    </lineage>
</organism>
<comment type="caution">
    <text evidence="7">The sequence shown here is derived from an EMBL/GenBank/DDBJ whole genome shotgun (WGS) entry which is preliminary data.</text>
</comment>
<evidence type="ECO:0000256" key="6">
    <source>
        <dbReference type="SAM" id="MobiDB-lite"/>
    </source>
</evidence>
<reference evidence="7 8" key="1">
    <citation type="submission" date="2021-06" db="EMBL/GenBank/DDBJ databases">
        <title>Bacillus sp. RD4P76, an endophyte from a halophyte.</title>
        <authorList>
            <person name="Sun J.-Q."/>
        </authorList>
    </citation>
    <scope>NUCLEOTIDE SEQUENCE [LARGE SCALE GENOMIC DNA]</scope>
    <source>
        <strain evidence="7 8">JCM 17098</strain>
    </source>
</reference>
<feature type="compositionally biased region" description="Acidic residues" evidence="6">
    <location>
        <begin position="19"/>
        <end position="57"/>
    </location>
</feature>
<keyword evidence="2 3" id="KW-0143">Chaperone</keyword>
<proteinExistence type="inferred from homology"/>
<dbReference type="Pfam" id="PF01025">
    <property type="entry name" value="GrpE"/>
    <property type="match status" value="1"/>
</dbReference>
<evidence type="ECO:0000313" key="7">
    <source>
        <dbReference type="EMBL" id="MBU9722516.1"/>
    </source>
</evidence>
<dbReference type="HAMAP" id="MF_01151">
    <property type="entry name" value="GrpE"/>
    <property type="match status" value="1"/>
</dbReference>
<dbReference type="PROSITE" id="PS01071">
    <property type="entry name" value="GRPE"/>
    <property type="match status" value="1"/>
</dbReference>
<keyword evidence="3 4" id="KW-0346">Stress response</keyword>
<dbReference type="InterPro" id="IPR000740">
    <property type="entry name" value="GrpE"/>
</dbReference>